<dbReference type="NCBIfam" id="TIGR02937">
    <property type="entry name" value="sigma70-ECF"/>
    <property type="match status" value="1"/>
</dbReference>
<evidence type="ECO:0000256" key="1">
    <source>
        <dbReference type="ARBA" id="ARBA00010641"/>
    </source>
</evidence>
<dbReference type="InterPro" id="IPR039425">
    <property type="entry name" value="RNA_pol_sigma-70-like"/>
</dbReference>
<dbReference type="InterPro" id="IPR007627">
    <property type="entry name" value="RNA_pol_sigma70_r2"/>
</dbReference>
<sequence length="190" mass="21499">MAGANDQRDQTIDLDEPLLVERVRRGDREAFGKLVDRYSEQAFAVAYGFLQHAEDAEDLAQDAFLRALERIDRLDRGSPFGPWFYRLLVNAALNRRKYLARRRMEKIPEGTTGPGDPAADAERAVLRNCLASAVDALPDDLATVVILHDLEGFTHPEIARVLEIPEGTCRSHLSRARRMLREGLKELRHP</sequence>
<evidence type="ECO:0000313" key="7">
    <source>
        <dbReference type="EMBL" id="NIR74138.1"/>
    </source>
</evidence>
<dbReference type="SUPFAM" id="SSF88946">
    <property type="entry name" value="Sigma2 domain of RNA polymerase sigma factors"/>
    <property type="match status" value="1"/>
</dbReference>
<accession>A0AAE4Z5V3</accession>
<dbReference type="InterPro" id="IPR036388">
    <property type="entry name" value="WH-like_DNA-bd_sf"/>
</dbReference>
<evidence type="ECO:0000256" key="2">
    <source>
        <dbReference type="ARBA" id="ARBA00023015"/>
    </source>
</evidence>
<name>A0AAE4Z5V3_9BACT</name>
<dbReference type="InterPro" id="IPR013325">
    <property type="entry name" value="RNA_pol_sigma_r2"/>
</dbReference>
<evidence type="ECO:0000259" key="5">
    <source>
        <dbReference type="Pfam" id="PF04542"/>
    </source>
</evidence>
<dbReference type="InterPro" id="IPR014284">
    <property type="entry name" value="RNA_pol_sigma-70_dom"/>
</dbReference>
<comment type="similarity">
    <text evidence="1">Belongs to the sigma-70 factor family. ECF subfamily.</text>
</comment>
<dbReference type="Proteomes" id="UP000702544">
    <property type="component" value="Unassembled WGS sequence"/>
</dbReference>
<feature type="domain" description="RNA polymerase sigma-70 region 2" evidence="5">
    <location>
        <begin position="34"/>
        <end position="101"/>
    </location>
</feature>
<dbReference type="CDD" id="cd06171">
    <property type="entry name" value="Sigma70_r4"/>
    <property type="match status" value="1"/>
</dbReference>
<gene>
    <name evidence="7" type="ORF">GWO12_03360</name>
</gene>
<dbReference type="SUPFAM" id="SSF88659">
    <property type="entry name" value="Sigma3 and sigma4 domains of RNA polymerase sigma factors"/>
    <property type="match status" value="1"/>
</dbReference>
<evidence type="ECO:0000313" key="8">
    <source>
        <dbReference type="Proteomes" id="UP000702544"/>
    </source>
</evidence>
<dbReference type="PANTHER" id="PTHR43133">
    <property type="entry name" value="RNA POLYMERASE ECF-TYPE SIGMA FACTO"/>
    <property type="match status" value="1"/>
</dbReference>
<protein>
    <submittedName>
        <fullName evidence="7">RNA polymerase sigma factor</fullName>
    </submittedName>
</protein>
<dbReference type="InterPro" id="IPR013249">
    <property type="entry name" value="RNA_pol_sigma70_r4_t2"/>
</dbReference>
<dbReference type="Pfam" id="PF04542">
    <property type="entry name" value="Sigma70_r2"/>
    <property type="match status" value="1"/>
</dbReference>
<organism evidence="7 8">
    <name type="scientific">Candidatus Kutchimonas denitrificans</name>
    <dbReference type="NCBI Taxonomy" id="3056748"/>
    <lineage>
        <taxon>Bacteria</taxon>
        <taxon>Pseudomonadati</taxon>
        <taxon>Gemmatimonadota</taxon>
        <taxon>Gemmatimonadia</taxon>
        <taxon>Candidatus Palauibacterales</taxon>
        <taxon>Candidatus Palauibacteraceae</taxon>
        <taxon>Candidatus Kutchimonas</taxon>
    </lineage>
</organism>
<evidence type="ECO:0000259" key="6">
    <source>
        <dbReference type="Pfam" id="PF08281"/>
    </source>
</evidence>
<dbReference type="PANTHER" id="PTHR43133:SF51">
    <property type="entry name" value="RNA POLYMERASE SIGMA FACTOR"/>
    <property type="match status" value="1"/>
</dbReference>
<reference evidence="7 8" key="1">
    <citation type="submission" date="2020-01" db="EMBL/GenBank/DDBJ databases">
        <title>Genomes assembled from Gulf of Kutch pelagic sediment metagenomes.</title>
        <authorList>
            <person name="Chandrashekar M."/>
            <person name="Mahajan M.S."/>
            <person name="Dave K.J."/>
            <person name="Vatsa P."/>
            <person name="Nathani N.M."/>
        </authorList>
    </citation>
    <scope>NUCLEOTIDE SEQUENCE [LARGE SCALE GENOMIC DNA]</scope>
    <source>
        <strain evidence="7">KS3-K002</strain>
    </source>
</reference>
<evidence type="ECO:0000256" key="4">
    <source>
        <dbReference type="ARBA" id="ARBA00023163"/>
    </source>
</evidence>
<keyword evidence="2" id="KW-0805">Transcription regulation</keyword>
<dbReference type="AlphaFoldDB" id="A0AAE4Z5V3"/>
<proteinExistence type="inferred from homology"/>
<dbReference type="GO" id="GO:0006352">
    <property type="term" value="P:DNA-templated transcription initiation"/>
    <property type="evidence" value="ECO:0007669"/>
    <property type="project" value="InterPro"/>
</dbReference>
<dbReference type="GO" id="GO:0003677">
    <property type="term" value="F:DNA binding"/>
    <property type="evidence" value="ECO:0007669"/>
    <property type="project" value="InterPro"/>
</dbReference>
<dbReference type="Gene3D" id="1.10.1740.10">
    <property type="match status" value="1"/>
</dbReference>
<dbReference type="GO" id="GO:0016987">
    <property type="term" value="F:sigma factor activity"/>
    <property type="evidence" value="ECO:0007669"/>
    <property type="project" value="UniProtKB-KW"/>
</dbReference>
<keyword evidence="4" id="KW-0804">Transcription</keyword>
<dbReference type="EMBL" id="JAACAK010000026">
    <property type="protein sequence ID" value="NIR74138.1"/>
    <property type="molecule type" value="Genomic_DNA"/>
</dbReference>
<feature type="domain" description="RNA polymerase sigma factor 70 region 4 type 2" evidence="6">
    <location>
        <begin position="128"/>
        <end position="180"/>
    </location>
</feature>
<evidence type="ECO:0000256" key="3">
    <source>
        <dbReference type="ARBA" id="ARBA00023082"/>
    </source>
</evidence>
<dbReference type="InterPro" id="IPR013324">
    <property type="entry name" value="RNA_pol_sigma_r3/r4-like"/>
</dbReference>
<comment type="caution">
    <text evidence="7">The sequence shown here is derived from an EMBL/GenBank/DDBJ whole genome shotgun (WGS) entry which is preliminary data.</text>
</comment>
<keyword evidence="3" id="KW-0731">Sigma factor</keyword>
<dbReference type="Pfam" id="PF08281">
    <property type="entry name" value="Sigma70_r4_2"/>
    <property type="match status" value="1"/>
</dbReference>
<dbReference type="Gene3D" id="1.10.10.10">
    <property type="entry name" value="Winged helix-like DNA-binding domain superfamily/Winged helix DNA-binding domain"/>
    <property type="match status" value="1"/>
</dbReference>